<dbReference type="GO" id="GO:0003677">
    <property type="term" value="F:DNA binding"/>
    <property type="evidence" value="ECO:0007669"/>
    <property type="project" value="InterPro"/>
</dbReference>
<sequence length="94" mass="11341">MISARQVKELPKTITENQFIQLSNTRVNYRDKFLIWFLYETGLRIGQALSLRHKDIISWDFESITRFITHRVIYSQLKMFIGYTFDYLPAINNY</sequence>
<keyword evidence="4" id="KW-1185">Reference proteome</keyword>
<dbReference type="InterPro" id="IPR013762">
    <property type="entry name" value="Integrase-like_cat_sf"/>
</dbReference>
<comment type="caution">
    <text evidence="3">The sequence shown here is derived from an EMBL/GenBank/DDBJ whole genome shotgun (WGS) entry which is preliminary data.</text>
</comment>
<evidence type="ECO:0000256" key="1">
    <source>
        <dbReference type="ARBA" id="ARBA00023172"/>
    </source>
</evidence>
<proteinExistence type="predicted"/>
<dbReference type="InterPro" id="IPR011010">
    <property type="entry name" value="DNA_brk_join_enz"/>
</dbReference>
<dbReference type="InterPro" id="IPR002104">
    <property type="entry name" value="Integrase_catalytic"/>
</dbReference>
<name>A0A9X2IAZ8_9GAMM</name>
<protein>
    <recommendedName>
        <fullName evidence="2">Tyr recombinase domain-containing protein</fullName>
    </recommendedName>
</protein>
<evidence type="ECO:0000313" key="3">
    <source>
        <dbReference type="EMBL" id="MCL9682957.1"/>
    </source>
</evidence>
<evidence type="ECO:0000313" key="4">
    <source>
        <dbReference type="Proteomes" id="UP001139721"/>
    </source>
</evidence>
<evidence type="ECO:0000259" key="2">
    <source>
        <dbReference type="PROSITE" id="PS51898"/>
    </source>
</evidence>
<feature type="domain" description="Tyr recombinase" evidence="2">
    <location>
        <begin position="9"/>
        <end position="94"/>
    </location>
</feature>
<organism evidence="3 4">
    <name type="scientific">Legionella maioricensis</name>
    <dbReference type="NCBI Taxonomy" id="2896528"/>
    <lineage>
        <taxon>Bacteria</taxon>
        <taxon>Pseudomonadati</taxon>
        <taxon>Pseudomonadota</taxon>
        <taxon>Gammaproteobacteria</taxon>
        <taxon>Legionellales</taxon>
        <taxon>Legionellaceae</taxon>
        <taxon>Legionella</taxon>
    </lineage>
</organism>
<dbReference type="Proteomes" id="UP001139721">
    <property type="component" value="Unassembled WGS sequence"/>
</dbReference>
<reference evidence="3" key="1">
    <citation type="submission" date="2021-11" db="EMBL/GenBank/DDBJ databases">
        <title>Legionella maioricencis sp. nov., a new species isolated from hot water samples in Mallorca.</title>
        <authorList>
            <person name="Crespi S."/>
            <person name="Drasar V."/>
            <person name="Salva-Serra F."/>
            <person name="Jaen-Luchoro D."/>
            <person name="Pineiro-Iglesias B."/>
            <person name="Aliaga F."/>
            <person name="Fernandez-Juarez V."/>
            <person name="Coll G."/>
            <person name="Moore E.R.B."/>
            <person name="Bennasar-Figueras A."/>
        </authorList>
    </citation>
    <scope>NUCLEOTIDE SEQUENCE</scope>
    <source>
        <strain evidence="3">HCPI-6</strain>
    </source>
</reference>
<dbReference type="RefSeq" id="WP_250420241.1">
    <property type="nucleotide sequence ID" value="NZ_JAJKBJ010000002.1"/>
</dbReference>
<gene>
    <name evidence="3" type="ORF">LOX96_02510</name>
</gene>
<dbReference type="AlphaFoldDB" id="A0A9X2IAZ8"/>
<dbReference type="GO" id="GO:0006310">
    <property type="term" value="P:DNA recombination"/>
    <property type="evidence" value="ECO:0007669"/>
    <property type="project" value="UniProtKB-KW"/>
</dbReference>
<dbReference type="EMBL" id="JAJKBJ010000002">
    <property type="protein sequence ID" value="MCL9682957.1"/>
    <property type="molecule type" value="Genomic_DNA"/>
</dbReference>
<dbReference type="SUPFAM" id="SSF56349">
    <property type="entry name" value="DNA breaking-rejoining enzymes"/>
    <property type="match status" value="1"/>
</dbReference>
<dbReference type="GO" id="GO:0015074">
    <property type="term" value="P:DNA integration"/>
    <property type="evidence" value="ECO:0007669"/>
    <property type="project" value="InterPro"/>
</dbReference>
<dbReference type="PROSITE" id="PS51898">
    <property type="entry name" value="TYR_RECOMBINASE"/>
    <property type="match status" value="1"/>
</dbReference>
<accession>A0A9X2IAZ8</accession>
<keyword evidence="1" id="KW-0233">DNA recombination</keyword>
<dbReference type="Gene3D" id="1.10.443.10">
    <property type="entry name" value="Intergrase catalytic core"/>
    <property type="match status" value="1"/>
</dbReference>